<feature type="domain" description="Peptidase S1" evidence="5">
    <location>
        <begin position="632"/>
        <end position="870"/>
    </location>
</feature>
<keyword evidence="4" id="KW-0732">Signal</keyword>
<feature type="domain" description="Peptidase S1" evidence="5">
    <location>
        <begin position="338"/>
        <end position="568"/>
    </location>
</feature>
<dbReference type="PANTHER" id="PTHR24256">
    <property type="entry name" value="TRYPTASE-RELATED"/>
    <property type="match status" value="1"/>
</dbReference>
<keyword evidence="1" id="KW-1015">Disulfide bond</keyword>
<feature type="domain" description="Peptidase S1" evidence="5">
    <location>
        <begin position="31"/>
        <end position="245"/>
    </location>
</feature>
<feature type="region of interest" description="Disordered" evidence="3">
    <location>
        <begin position="882"/>
        <end position="905"/>
    </location>
</feature>
<gene>
    <name evidence="6" type="ORF">NQ317_003339</name>
</gene>
<dbReference type="Gene3D" id="2.40.10.10">
    <property type="entry name" value="Trypsin-like serine proteases"/>
    <property type="match status" value="4"/>
</dbReference>
<dbReference type="PRINTS" id="PR00722">
    <property type="entry name" value="CHYMOTRYPSIN"/>
</dbReference>
<dbReference type="SMART" id="SM00020">
    <property type="entry name" value="Tryp_SPc"/>
    <property type="match status" value="3"/>
</dbReference>
<evidence type="ECO:0000313" key="6">
    <source>
        <dbReference type="EMBL" id="KAJ8976384.1"/>
    </source>
</evidence>
<accession>A0ABQ9JDZ9</accession>
<dbReference type="InterPro" id="IPR001254">
    <property type="entry name" value="Trypsin_dom"/>
</dbReference>
<sequence length="938" mass="102715">MFLRYLVCFGFLLMLKVTAGQMFSRTPDPRILDGHEVEPHSIPYQAFLNITLEGETWRICGGAVITENYIVTSAGCMFGATSVLVILGAHNVTYKEVSQVRFETDKFLIHPGYTTDVGTGFVHVKDLAIISIPDTVRFNDVIGTIALPNPFEYHFYVNKTGTVSGWGLTDPENPTSYSPDLKNYDICLESNDTQSPCIGDIGSPLVVGDLLVGIAAQGIDKCEPGTPFIFSRISDFYSFITENTDYEDEYTSSTVAVTTQPPRTVTIKPVTTPMTSTTTEAKALSVSSLISAMISILFFASPKMKFFASCIFIVLALLNSPEKGTSQQYPSNVFEPRIIGGNEVDAHSIPYQVFLNITGEDNTTWYCGGSLITTNYVLTAGSCCDKASSIQIILGAHNVTFKEISQVRLNTTSFTIHPYFIYENYINIAVINLPKPVNFNRVIQPVRLPNPYESTDFTNKTGKVTGWGSRDPYNTNSYPQVLLGEEGRIMGKWECINEDTYAFIDICLDETSSNSVCTGDIGSPLTVDNVQVGIASRGVDGVDPCEPGHPFIFTPVGTYLDWIKEVTDYTDEYTSTTSTTGSPGTTIETTHTISSTLLVETTTEEVITTTSKAPGGVFQHGANFLPNLGLSIIGGYEVEPHSLPYQAFLNVTGENGRTWICGGSLITRNYVLTAGRCCDGYSGGSASTIEVILGAHKVTTEESSQVRISSQNFTVHPEFSMIVTNIVYENDIAVIAFADPVELNDAIQTVQLANLNDRNTFTNHTGRICGWGLTDAYNFTSYSEVLLAEEHSVIENQECRETYDGLQTYDVCMETNNSDSPCIGDYGSPLIVDGIQVGVASQNMAECVPGYPFIYTRVTDFFIWIKQVTDYEYITSTTPGTSTEITDSSSIRSSSTAGVDTTTETISTTPDKGSNIILHSVHYYFVMMLVLKLVIVFN</sequence>
<dbReference type="SUPFAM" id="SSF50494">
    <property type="entry name" value="Trypsin-like serine proteases"/>
    <property type="match status" value="3"/>
</dbReference>
<evidence type="ECO:0000256" key="1">
    <source>
        <dbReference type="ARBA" id="ARBA00023157"/>
    </source>
</evidence>
<name>A0ABQ9JDZ9_9CUCU</name>
<reference evidence="6" key="1">
    <citation type="journal article" date="2023" name="Insect Mol. Biol.">
        <title>Genome sequencing provides insights into the evolution of gene families encoding plant cell wall-degrading enzymes in longhorned beetles.</title>
        <authorList>
            <person name="Shin N.R."/>
            <person name="Okamura Y."/>
            <person name="Kirsch R."/>
            <person name="Pauchet Y."/>
        </authorList>
    </citation>
    <scope>NUCLEOTIDE SEQUENCE</scope>
    <source>
        <strain evidence="6">MMC_N1</strain>
    </source>
</reference>
<dbReference type="InterPro" id="IPR051487">
    <property type="entry name" value="Ser/Thr_Proteases_Immune/Dev"/>
</dbReference>
<comment type="caution">
    <text evidence="6">The sequence shown here is derived from an EMBL/GenBank/DDBJ whole genome shotgun (WGS) entry which is preliminary data.</text>
</comment>
<dbReference type="InterPro" id="IPR009003">
    <property type="entry name" value="Peptidase_S1_PA"/>
</dbReference>
<dbReference type="EMBL" id="JAPWTJ010000682">
    <property type="protein sequence ID" value="KAJ8976384.1"/>
    <property type="molecule type" value="Genomic_DNA"/>
</dbReference>
<dbReference type="Proteomes" id="UP001162164">
    <property type="component" value="Unassembled WGS sequence"/>
</dbReference>
<dbReference type="PROSITE" id="PS50240">
    <property type="entry name" value="TRYPSIN_DOM"/>
    <property type="match status" value="3"/>
</dbReference>
<dbReference type="InterPro" id="IPR043504">
    <property type="entry name" value="Peptidase_S1_PA_chymotrypsin"/>
</dbReference>
<dbReference type="InterPro" id="IPR001314">
    <property type="entry name" value="Peptidase_S1A"/>
</dbReference>
<evidence type="ECO:0000256" key="3">
    <source>
        <dbReference type="SAM" id="MobiDB-lite"/>
    </source>
</evidence>
<protein>
    <recommendedName>
        <fullName evidence="5">Peptidase S1 domain-containing protein</fullName>
    </recommendedName>
</protein>
<feature type="signal peptide" evidence="4">
    <location>
        <begin position="1"/>
        <end position="20"/>
    </location>
</feature>
<comment type="similarity">
    <text evidence="2">Belongs to the peptidase S1 family. CLIP subfamily.</text>
</comment>
<dbReference type="CDD" id="cd00190">
    <property type="entry name" value="Tryp_SPc"/>
    <property type="match status" value="3"/>
</dbReference>
<evidence type="ECO:0000313" key="7">
    <source>
        <dbReference type="Proteomes" id="UP001162164"/>
    </source>
</evidence>
<evidence type="ECO:0000259" key="5">
    <source>
        <dbReference type="PROSITE" id="PS50240"/>
    </source>
</evidence>
<keyword evidence="7" id="KW-1185">Reference proteome</keyword>
<evidence type="ECO:0000256" key="2">
    <source>
        <dbReference type="ARBA" id="ARBA00024195"/>
    </source>
</evidence>
<evidence type="ECO:0000256" key="4">
    <source>
        <dbReference type="SAM" id="SignalP"/>
    </source>
</evidence>
<feature type="chain" id="PRO_5047047802" description="Peptidase S1 domain-containing protein" evidence="4">
    <location>
        <begin position="21"/>
        <end position="938"/>
    </location>
</feature>
<proteinExistence type="inferred from homology"/>
<dbReference type="Pfam" id="PF00089">
    <property type="entry name" value="Trypsin"/>
    <property type="match status" value="3"/>
</dbReference>
<organism evidence="6 7">
    <name type="scientific">Molorchus minor</name>
    <dbReference type="NCBI Taxonomy" id="1323400"/>
    <lineage>
        <taxon>Eukaryota</taxon>
        <taxon>Metazoa</taxon>
        <taxon>Ecdysozoa</taxon>
        <taxon>Arthropoda</taxon>
        <taxon>Hexapoda</taxon>
        <taxon>Insecta</taxon>
        <taxon>Pterygota</taxon>
        <taxon>Neoptera</taxon>
        <taxon>Endopterygota</taxon>
        <taxon>Coleoptera</taxon>
        <taxon>Polyphaga</taxon>
        <taxon>Cucujiformia</taxon>
        <taxon>Chrysomeloidea</taxon>
        <taxon>Cerambycidae</taxon>
        <taxon>Lamiinae</taxon>
        <taxon>Monochamini</taxon>
        <taxon>Molorchus</taxon>
    </lineage>
</organism>